<comment type="caution">
    <text evidence="2">The sequence shown here is derived from an EMBL/GenBank/DDBJ whole genome shotgun (WGS) entry which is preliminary data.</text>
</comment>
<sequence length="138" mass="15519">MPRQIGRFERNVKTSLTIPGNNIHPIVSPKVRKKVQAPIHCGDKNEDRRDRGRRRFHFSPAARLPCAILTTHCPFFLDLTKPIPPRTHISSRKDLANETTHALARNASSVSQPSVQVSRTMRDGESDRTVRISCFGVG</sequence>
<reference evidence="2 3" key="1">
    <citation type="journal article" date="2019" name="Sci. Rep.">
        <title>Orb-weaving spider Araneus ventricosus genome elucidates the spidroin gene catalogue.</title>
        <authorList>
            <person name="Kono N."/>
            <person name="Nakamura H."/>
            <person name="Ohtoshi R."/>
            <person name="Moran D.A.P."/>
            <person name="Shinohara A."/>
            <person name="Yoshida Y."/>
            <person name="Fujiwara M."/>
            <person name="Mori M."/>
            <person name="Tomita M."/>
            <person name="Arakawa K."/>
        </authorList>
    </citation>
    <scope>NUCLEOTIDE SEQUENCE [LARGE SCALE GENOMIC DNA]</scope>
</reference>
<evidence type="ECO:0000313" key="2">
    <source>
        <dbReference type="EMBL" id="GBM42924.1"/>
    </source>
</evidence>
<evidence type="ECO:0000256" key="1">
    <source>
        <dbReference type="SAM" id="MobiDB-lite"/>
    </source>
</evidence>
<feature type="region of interest" description="Disordered" evidence="1">
    <location>
        <begin position="103"/>
        <end position="124"/>
    </location>
</feature>
<protein>
    <submittedName>
        <fullName evidence="2">Uncharacterized protein</fullName>
    </submittedName>
</protein>
<accession>A0A4Y2FTF6</accession>
<keyword evidence="3" id="KW-1185">Reference proteome</keyword>
<organism evidence="2 3">
    <name type="scientific">Araneus ventricosus</name>
    <name type="common">Orbweaver spider</name>
    <name type="synonym">Epeira ventricosa</name>
    <dbReference type="NCBI Taxonomy" id="182803"/>
    <lineage>
        <taxon>Eukaryota</taxon>
        <taxon>Metazoa</taxon>
        <taxon>Ecdysozoa</taxon>
        <taxon>Arthropoda</taxon>
        <taxon>Chelicerata</taxon>
        <taxon>Arachnida</taxon>
        <taxon>Araneae</taxon>
        <taxon>Araneomorphae</taxon>
        <taxon>Entelegynae</taxon>
        <taxon>Araneoidea</taxon>
        <taxon>Araneidae</taxon>
        <taxon>Araneus</taxon>
    </lineage>
</organism>
<dbReference type="Proteomes" id="UP000499080">
    <property type="component" value="Unassembled WGS sequence"/>
</dbReference>
<name>A0A4Y2FTF6_ARAVE</name>
<gene>
    <name evidence="2" type="ORF">AVEN_239086_1</name>
</gene>
<evidence type="ECO:0000313" key="3">
    <source>
        <dbReference type="Proteomes" id="UP000499080"/>
    </source>
</evidence>
<feature type="compositionally biased region" description="Low complexity" evidence="1">
    <location>
        <begin position="108"/>
        <end position="118"/>
    </location>
</feature>
<dbReference type="EMBL" id="BGPR01001010">
    <property type="protein sequence ID" value="GBM42924.1"/>
    <property type="molecule type" value="Genomic_DNA"/>
</dbReference>
<dbReference type="AlphaFoldDB" id="A0A4Y2FTF6"/>
<proteinExistence type="predicted"/>